<evidence type="ECO:0000256" key="6">
    <source>
        <dbReference type="ARBA" id="ARBA00023163"/>
    </source>
</evidence>
<feature type="domain" description="BHLH" evidence="10">
    <location>
        <begin position="160"/>
        <end position="231"/>
    </location>
</feature>
<feature type="compositionally biased region" description="Low complexity" evidence="9">
    <location>
        <begin position="426"/>
        <end position="438"/>
    </location>
</feature>
<comment type="subcellular location">
    <subcellularLocation>
        <location evidence="1">Nucleus</location>
    </subcellularLocation>
</comment>
<dbReference type="PROSITE" id="PS50888">
    <property type="entry name" value="BHLH"/>
    <property type="match status" value="1"/>
</dbReference>
<evidence type="ECO:0000259" key="10">
    <source>
        <dbReference type="PROSITE" id="PS50888"/>
    </source>
</evidence>
<dbReference type="KEGG" id="pmrn:116951198"/>
<evidence type="ECO:0000256" key="8">
    <source>
        <dbReference type="SAM" id="Coils"/>
    </source>
</evidence>
<dbReference type="InterPro" id="IPR021802">
    <property type="entry name" value="MiT/TFE_C"/>
</dbReference>
<organism evidence="11 12">
    <name type="scientific">Petromyzon marinus</name>
    <name type="common">Sea lamprey</name>
    <dbReference type="NCBI Taxonomy" id="7757"/>
    <lineage>
        <taxon>Eukaryota</taxon>
        <taxon>Metazoa</taxon>
        <taxon>Chordata</taxon>
        <taxon>Craniata</taxon>
        <taxon>Vertebrata</taxon>
        <taxon>Cyclostomata</taxon>
        <taxon>Hyperoartia</taxon>
        <taxon>Petromyzontiformes</taxon>
        <taxon>Petromyzontidae</taxon>
        <taxon>Petromyzon</taxon>
    </lineage>
</organism>
<evidence type="ECO:0000256" key="2">
    <source>
        <dbReference type="ARBA" id="ARBA00008289"/>
    </source>
</evidence>
<feature type="coiled-coil region" evidence="8">
    <location>
        <begin position="224"/>
        <end position="265"/>
    </location>
</feature>
<protein>
    <submittedName>
        <fullName evidence="12">Microphthalmia-associated transcription factor-like isoform X1</fullName>
    </submittedName>
</protein>
<dbReference type="Gene3D" id="4.10.280.10">
    <property type="entry name" value="Helix-loop-helix DNA-binding domain"/>
    <property type="match status" value="1"/>
</dbReference>
<dbReference type="PANTHER" id="PTHR45776">
    <property type="entry name" value="MIP04163P"/>
    <property type="match status" value="1"/>
</dbReference>
<feature type="region of interest" description="Disordered" evidence="9">
    <location>
        <begin position="417"/>
        <end position="453"/>
    </location>
</feature>
<keyword evidence="5" id="KW-0010">Activator</keyword>
<dbReference type="Pfam" id="PF00010">
    <property type="entry name" value="HLH"/>
    <property type="match status" value="1"/>
</dbReference>
<evidence type="ECO:0000313" key="12">
    <source>
        <dbReference type="RefSeq" id="XP_032825571.1"/>
    </source>
</evidence>
<feature type="region of interest" description="Disordered" evidence="9">
    <location>
        <begin position="340"/>
        <end position="378"/>
    </location>
</feature>
<dbReference type="SUPFAM" id="SSF81995">
    <property type="entry name" value="beta-sandwich domain of Sec23/24"/>
    <property type="match status" value="1"/>
</dbReference>
<evidence type="ECO:0000256" key="3">
    <source>
        <dbReference type="ARBA" id="ARBA00023015"/>
    </source>
</evidence>
<proteinExistence type="inferred from homology"/>
<dbReference type="GO" id="GO:0005634">
    <property type="term" value="C:nucleus"/>
    <property type="evidence" value="ECO:0007669"/>
    <property type="project" value="UniProtKB-SubCell"/>
</dbReference>
<dbReference type="FunFam" id="4.10.280.10:FF:000003">
    <property type="entry name" value="microphthalmia-associated transcription factor isoform X1"/>
    <property type="match status" value="1"/>
</dbReference>
<comment type="similarity">
    <text evidence="2">Belongs to the MiT/TFE family.</text>
</comment>
<reference evidence="12" key="1">
    <citation type="submission" date="2025-08" db="UniProtKB">
        <authorList>
            <consortium name="RefSeq"/>
        </authorList>
    </citation>
    <scope>IDENTIFICATION</scope>
    <source>
        <tissue evidence="12">Sperm</tissue>
    </source>
</reference>
<dbReference type="InterPro" id="IPR036638">
    <property type="entry name" value="HLH_DNA-bd_sf"/>
</dbReference>
<evidence type="ECO:0000256" key="1">
    <source>
        <dbReference type="ARBA" id="ARBA00004123"/>
    </source>
</evidence>
<feature type="compositionally biased region" description="Acidic residues" evidence="9">
    <location>
        <begin position="439"/>
        <end position="453"/>
    </location>
</feature>
<dbReference type="RefSeq" id="XP_032825571.1">
    <property type="nucleotide sequence ID" value="XM_032969680.1"/>
</dbReference>
<accession>A0AAJ7TYZ7</accession>
<keyword evidence="7" id="KW-0539">Nucleus</keyword>
<keyword evidence="6" id="KW-0804">Transcription</keyword>
<dbReference type="PANTHER" id="PTHR45776:SF2">
    <property type="entry name" value="MIP04163P"/>
    <property type="match status" value="1"/>
</dbReference>
<dbReference type="Proteomes" id="UP001318040">
    <property type="component" value="Chromosome 42"/>
</dbReference>
<evidence type="ECO:0000256" key="5">
    <source>
        <dbReference type="ARBA" id="ARBA00023159"/>
    </source>
</evidence>
<dbReference type="GO" id="GO:0000978">
    <property type="term" value="F:RNA polymerase II cis-regulatory region sequence-specific DNA binding"/>
    <property type="evidence" value="ECO:0007669"/>
    <property type="project" value="TreeGrafter"/>
</dbReference>
<dbReference type="SUPFAM" id="SSF47459">
    <property type="entry name" value="HLH, helix-loop-helix DNA-binding domain"/>
    <property type="match status" value="1"/>
</dbReference>
<keyword evidence="11" id="KW-1185">Reference proteome</keyword>
<dbReference type="AlphaFoldDB" id="A0AAJ7TYZ7"/>
<keyword evidence="8" id="KW-0175">Coiled coil</keyword>
<evidence type="ECO:0000256" key="7">
    <source>
        <dbReference type="ARBA" id="ARBA00023242"/>
    </source>
</evidence>
<name>A0AAJ7TYZ7_PETMA</name>
<dbReference type="GO" id="GO:0046983">
    <property type="term" value="F:protein dimerization activity"/>
    <property type="evidence" value="ECO:0007669"/>
    <property type="project" value="InterPro"/>
</dbReference>
<gene>
    <name evidence="12" type="primary">LOC116951198</name>
</gene>
<dbReference type="Pfam" id="PF11851">
    <property type="entry name" value="DUF3371"/>
    <property type="match status" value="1"/>
</dbReference>
<feature type="compositionally biased region" description="Low complexity" evidence="9">
    <location>
        <begin position="347"/>
        <end position="371"/>
    </location>
</feature>
<evidence type="ECO:0000256" key="4">
    <source>
        <dbReference type="ARBA" id="ARBA00023125"/>
    </source>
</evidence>
<dbReference type="GO" id="GO:0000981">
    <property type="term" value="F:DNA-binding transcription factor activity, RNA polymerase II-specific"/>
    <property type="evidence" value="ECO:0007669"/>
    <property type="project" value="TreeGrafter"/>
</dbReference>
<keyword evidence="4" id="KW-0238">DNA-binding</keyword>
<sequence>MLEYSWCSHQVPSHLDGVAATKIRIASQSQCQPLLRQCFLPSRRSPGPSRTATATHSRTAVFNVRLHGEHEMDDVIDDIISLETSMKDGMGNGYMETPSVQIPNSLPISNGLLDGYMGHGLVASSAMDMSGSACAGGLPSLKRELPIREPEVRALAKERQKKDNHNLIERRRRFNINDRIKELGTLIPKSNDPCWMEPSHGELSDHAPPSWDMRWNKGTILKASVDYIRRLQKEQQRVKEMENRQRRLEQTNRGLIMRMQELEMQARAHGLPSSSPTGLTTGDLNGQQLIKAEPDMGGLQRLDFALQHAETAVSGVPDLGGGITILDLNEGTFGYTDLLSHHHHHQQQQQQHQQQQQQHQQHQQQHQQQQQHQHHQHRLPTELLTHLGDPADQFAECYPFTNGLRLRDFLLDDGLSPVGGSDPLLSSVSPTASKTSSFSDDDDDDDDDDADGI</sequence>
<evidence type="ECO:0000256" key="9">
    <source>
        <dbReference type="SAM" id="MobiDB-lite"/>
    </source>
</evidence>
<keyword evidence="3" id="KW-0805">Transcription regulation</keyword>
<dbReference type="InterPro" id="IPR011598">
    <property type="entry name" value="bHLH_dom"/>
</dbReference>
<dbReference type="CDD" id="cd18926">
    <property type="entry name" value="bHLHzip_MITF"/>
    <property type="match status" value="1"/>
</dbReference>
<evidence type="ECO:0000313" key="11">
    <source>
        <dbReference type="Proteomes" id="UP001318040"/>
    </source>
</evidence>
<dbReference type="SMART" id="SM00353">
    <property type="entry name" value="HLH"/>
    <property type="match status" value="1"/>
</dbReference>